<dbReference type="Proteomes" id="UP000664702">
    <property type="component" value="Chromosome"/>
</dbReference>
<reference evidence="2" key="1">
    <citation type="submission" date="2021-03" db="EMBL/GenBank/DDBJ databases">
        <title>Whole Genome Sequence of Bradyrhizobium sp. Strain 144S4.</title>
        <authorList>
            <person name="Bromfield E.S.P."/>
            <person name="Cloutier S."/>
        </authorList>
    </citation>
    <scope>NUCLEOTIDE SEQUENCE [LARGE SCALE GENOMIC DNA]</scope>
    <source>
        <strain evidence="2">144S4</strain>
    </source>
</reference>
<accession>A0A939MFS2</accession>
<evidence type="ECO:0000256" key="1">
    <source>
        <dbReference type="SAM" id="MobiDB-lite"/>
    </source>
</evidence>
<dbReference type="RefSeq" id="WP_208088120.1">
    <property type="nucleotide sequence ID" value="NZ_CP086136.1"/>
</dbReference>
<feature type="region of interest" description="Disordered" evidence="1">
    <location>
        <begin position="31"/>
        <end position="50"/>
    </location>
</feature>
<gene>
    <name evidence="3" type="ORF">J4G43_038620</name>
    <name evidence="2" type="ORF">J4G43_40535</name>
</gene>
<dbReference type="EMBL" id="CP086136">
    <property type="protein sequence ID" value="UEM10521.1"/>
    <property type="molecule type" value="Genomic_DNA"/>
</dbReference>
<evidence type="ECO:0000313" key="4">
    <source>
        <dbReference type="Proteomes" id="UP000664702"/>
    </source>
</evidence>
<evidence type="ECO:0000313" key="2">
    <source>
        <dbReference type="EMBL" id="MBO1866960.1"/>
    </source>
</evidence>
<dbReference type="EMBL" id="JAGEMI010000001">
    <property type="protein sequence ID" value="MBO1866960.1"/>
    <property type="molecule type" value="Genomic_DNA"/>
</dbReference>
<protein>
    <submittedName>
        <fullName evidence="2">Uncharacterized protein</fullName>
    </submittedName>
</protein>
<name>A0A939MFS2_9BRAD</name>
<organism evidence="2">
    <name type="scientific">Bradyrhizobium barranii subsp. barranii</name>
    <dbReference type="NCBI Taxonomy" id="2823807"/>
    <lineage>
        <taxon>Bacteria</taxon>
        <taxon>Pseudomonadati</taxon>
        <taxon>Pseudomonadota</taxon>
        <taxon>Alphaproteobacteria</taxon>
        <taxon>Hyphomicrobiales</taxon>
        <taxon>Nitrobacteraceae</taxon>
        <taxon>Bradyrhizobium</taxon>
        <taxon>Bradyrhizobium barranii</taxon>
    </lineage>
</organism>
<dbReference type="AlphaFoldDB" id="A0A939MFS2"/>
<sequence length="50" mass="5538">MKIRILDLEDAGLLAIASFWKGSETTRDQECGLSVSSSRSEGMSAREEFE</sequence>
<proteinExistence type="predicted"/>
<dbReference type="KEGG" id="bban:J4G43_038620"/>
<evidence type="ECO:0000313" key="3">
    <source>
        <dbReference type="EMBL" id="UEM10521.1"/>
    </source>
</evidence>
<reference evidence="3 4" key="2">
    <citation type="journal article" date="2022" name="Int. J. Syst. Evol. Microbiol.">
        <title>Strains of Bradyrhizobium barranii sp. nov. associated with legumes native to Canada are symbionts of soybeans and belong to different subspecies (subsp. barranii subsp. nov. and subsp. apii subsp. nov.) and symbiovars (sv. glycinearum and sv. septentrionale).</title>
        <authorList>
            <person name="Bromfield E.S.P."/>
            <person name="Cloutier S."/>
            <person name="Wasai-Hara S."/>
            <person name="Minamisawa K."/>
        </authorList>
    </citation>
    <scope>NUCLEOTIDE SEQUENCE [LARGE SCALE GENOMIC DNA]</scope>
    <source>
        <strain evidence="3 4">144S4</strain>
    </source>
</reference>